<evidence type="ECO:0000256" key="7">
    <source>
        <dbReference type="ARBA" id="ARBA00023033"/>
    </source>
</evidence>
<evidence type="ECO:0000256" key="9">
    <source>
        <dbReference type="RuleBase" id="RU000461"/>
    </source>
</evidence>
<dbReference type="GO" id="GO:0004497">
    <property type="term" value="F:monooxygenase activity"/>
    <property type="evidence" value="ECO:0007669"/>
    <property type="project" value="UniProtKB-KW"/>
</dbReference>
<dbReference type="InterPro" id="IPR017972">
    <property type="entry name" value="Cyt_P450_CS"/>
</dbReference>
<dbReference type="PROSITE" id="PS00086">
    <property type="entry name" value="CYTOCHROME_P450"/>
    <property type="match status" value="1"/>
</dbReference>
<reference evidence="11 12" key="1">
    <citation type="submission" date="2024-01" db="EMBL/GenBank/DDBJ databases">
        <title>The genomes of 5 underutilized Papilionoideae crops provide insights into root nodulation and disease resistanc.</title>
        <authorList>
            <person name="Yuan L."/>
        </authorList>
    </citation>
    <scope>NUCLEOTIDE SEQUENCE [LARGE SCALE GENOMIC DNA]</scope>
    <source>
        <strain evidence="11">ZHUSHIDOU_FW_LH</strain>
        <tissue evidence="11">Leaf</tissue>
    </source>
</reference>
<dbReference type="InterPro" id="IPR002401">
    <property type="entry name" value="Cyt_P450_E_grp-I"/>
</dbReference>
<name>A0AAN9PCM5_CROPI</name>
<dbReference type="PRINTS" id="PR00385">
    <property type="entry name" value="P450"/>
</dbReference>
<evidence type="ECO:0000256" key="8">
    <source>
        <dbReference type="PIRSR" id="PIRSR602401-1"/>
    </source>
</evidence>
<evidence type="ECO:0000256" key="10">
    <source>
        <dbReference type="SAM" id="Phobius"/>
    </source>
</evidence>
<dbReference type="InterPro" id="IPR052306">
    <property type="entry name" value="CYP450_71D"/>
</dbReference>
<comment type="cofactor">
    <cofactor evidence="1 8">
        <name>heme</name>
        <dbReference type="ChEBI" id="CHEBI:30413"/>
    </cofactor>
</comment>
<proteinExistence type="inferred from homology"/>
<feature type="transmembrane region" description="Helical" evidence="10">
    <location>
        <begin position="6"/>
        <end position="22"/>
    </location>
</feature>
<dbReference type="GO" id="GO:0005506">
    <property type="term" value="F:iron ion binding"/>
    <property type="evidence" value="ECO:0007669"/>
    <property type="project" value="InterPro"/>
</dbReference>
<dbReference type="FunFam" id="1.10.630.10:FF:000008">
    <property type="entry name" value="Cytochrome P450 71D8"/>
    <property type="match status" value="1"/>
</dbReference>
<dbReference type="SUPFAM" id="SSF48264">
    <property type="entry name" value="Cytochrome P450"/>
    <property type="match status" value="1"/>
</dbReference>
<dbReference type="InterPro" id="IPR001128">
    <property type="entry name" value="Cyt_P450"/>
</dbReference>
<gene>
    <name evidence="11" type="ORF">RIF29_08255</name>
</gene>
<comment type="caution">
    <text evidence="11">The sequence shown here is derived from an EMBL/GenBank/DDBJ whole genome shotgun (WGS) entry which is preliminary data.</text>
</comment>
<dbReference type="Gene3D" id="1.10.630.10">
    <property type="entry name" value="Cytochrome P450"/>
    <property type="match status" value="1"/>
</dbReference>
<keyword evidence="6 8" id="KW-0408">Iron</keyword>
<keyword evidence="5 9" id="KW-0560">Oxidoreductase</keyword>
<keyword evidence="10" id="KW-0812">Transmembrane</keyword>
<evidence type="ECO:0000256" key="3">
    <source>
        <dbReference type="ARBA" id="ARBA00022617"/>
    </source>
</evidence>
<dbReference type="Proteomes" id="UP001372338">
    <property type="component" value="Unassembled WGS sequence"/>
</dbReference>
<evidence type="ECO:0000256" key="6">
    <source>
        <dbReference type="ARBA" id="ARBA00023004"/>
    </source>
</evidence>
<dbReference type="GO" id="GO:0020037">
    <property type="term" value="F:heme binding"/>
    <property type="evidence" value="ECO:0007669"/>
    <property type="project" value="InterPro"/>
</dbReference>
<accession>A0AAN9PCM5</accession>
<evidence type="ECO:0000256" key="4">
    <source>
        <dbReference type="ARBA" id="ARBA00022723"/>
    </source>
</evidence>
<keyword evidence="12" id="KW-1185">Reference proteome</keyword>
<keyword evidence="10" id="KW-0472">Membrane</keyword>
<evidence type="ECO:0000256" key="2">
    <source>
        <dbReference type="ARBA" id="ARBA00010617"/>
    </source>
</evidence>
<dbReference type="AlphaFoldDB" id="A0AAN9PCM5"/>
<evidence type="ECO:0000313" key="11">
    <source>
        <dbReference type="EMBL" id="KAK7292474.1"/>
    </source>
</evidence>
<dbReference type="GO" id="GO:0016705">
    <property type="term" value="F:oxidoreductase activity, acting on paired donors, with incorporation or reduction of molecular oxygen"/>
    <property type="evidence" value="ECO:0007669"/>
    <property type="project" value="InterPro"/>
</dbReference>
<dbReference type="PANTHER" id="PTHR47953">
    <property type="entry name" value="OS08G0105600 PROTEIN"/>
    <property type="match status" value="1"/>
</dbReference>
<keyword evidence="4 8" id="KW-0479">Metal-binding</keyword>
<evidence type="ECO:0000256" key="5">
    <source>
        <dbReference type="ARBA" id="ARBA00023002"/>
    </source>
</evidence>
<protein>
    <recommendedName>
        <fullName evidence="13">Cytochrome P450</fullName>
    </recommendedName>
</protein>
<feature type="binding site" description="axial binding residue" evidence="8">
    <location>
        <position position="449"/>
    </location>
    <ligand>
        <name>heme</name>
        <dbReference type="ChEBI" id="CHEBI:30413"/>
    </ligand>
    <ligandPart>
        <name>Fe</name>
        <dbReference type="ChEBI" id="CHEBI:18248"/>
    </ligandPart>
</feature>
<keyword evidence="3 8" id="KW-0349">Heme</keyword>
<comment type="similarity">
    <text evidence="2 9">Belongs to the cytochrome P450 family.</text>
</comment>
<dbReference type="InterPro" id="IPR036396">
    <property type="entry name" value="Cyt_P450_sf"/>
</dbReference>
<organism evidence="11 12">
    <name type="scientific">Crotalaria pallida</name>
    <name type="common">Smooth rattlebox</name>
    <name type="synonym">Crotalaria striata</name>
    <dbReference type="NCBI Taxonomy" id="3830"/>
    <lineage>
        <taxon>Eukaryota</taxon>
        <taxon>Viridiplantae</taxon>
        <taxon>Streptophyta</taxon>
        <taxon>Embryophyta</taxon>
        <taxon>Tracheophyta</taxon>
        <taxon>Spermatophyta</taxon>
        <taxon>Magnoliopsida</taxon>
        <taxon>eudicotyledons</taxon>
        <taxon>Gunneridae</taxon>
        <taxon>Pentapetalae</taxon>
        <taxon>rosids</taxon>
        <taxon>fabids</taxon>
        <taxon>Fabales</taxon>
        <taxon>Fabaceae</taxon>
        <taxon>Papilionoideae</taxon>
        <taxon>50 kb inversion clade</taxon>
        <taxon>genistoids sensu lato</taxon>
        <taxon>core genistoids</taxon>
        <taxon>Crotalarieae</taxon>
        <taxon>Crotalaria</taxon>
    </lineage>
</organism>
<dbReference type="PANTHER" id="PTHR47953:SF16">
    <property type="entry name" value="CYTOCHROME P450 71D8"/>
    <property type="match status" value="1"/>
</dbReference>
<keyword evidence="10" id="KW-1133">Transmembrane helix</keyword>
<dbReference type="CDD" id="cd11072">
    <property type="entry name" value="CYP71-like"/>
    <property type="match status" value="1"/>
</dbReference>
<evidence type="ECO:0000313" key="12">
    <source>
        <dbReference type="Proteomes" id="UP001372338"/>
    </source>
</evidence>
<sequence length="515" mass="58349">MEVQFSSPVITFFLFLSMLWFAKRYIYKPNRLHKLPPGPWKLPLIGNLHQLASATSSHPHRALRELAHKYGPLMHLQLGEISAVIVSSPNMAKEIMKTHDLSFANRPKFLSSEIIAYGSSDMAFAPYGDYWRQMRKICMLELLSVKKVQSFSHIREDEVAKLIGTIQSSKGAAINLSNMVKSFVSTFVSRAVFGNISEDQEEFLLLVKKAAEVSDGLDVADLFPSLKPIHFITGLKATLEKMHQQVDKIVDKIIKENQVTQRRKKEGMGGKFNKNENLVEVLLRVQSSTLEFPITINNVKAAIWDIFAAGTDSSATVVEWGMSELMRNPRVMKKAQAEIRQTFRGKQTIHEADIGELSYLKEVMRETMRLHPPFPLLLPRECREACNIGGYDIPIETKVIINAWAVARDPEHWYDAERFIPERFHGTCCIDFKGTNFEYLPFGAGRRVCPGISFGLATVEFALAKLLYHFDWELPQGMEPEDLDMDEAFGLVAGRKNSLYLIPTPYNPLTHANGN</sequence>
<dbReference type="Pfam" id="PF00067">
    <property type="entry name" value="p450"/>
    <property type="match status" value="1"/>
</dbReference>
<evidence type="ECO:0008006" key="13">
    <source>
        <dbReference type="Google" id="ProtNLM"/>
    </source>
</evidence>
<dbReference type="EMBL" id="JAYWIO010000001">
    <property type="protein sequence ID" value="KAK7292474.1"/>
    <property type="molecule type" value="Genomic_DNA"/>
</dbReference>
<dbReference type="PRINTS" id="PR00463">
    <property type="entry name" value="EP450I"/>
</dbReference>
<keyword evidence="7 9" id="KW-0503">Monooxygenase</keyword>
<evidence type="ECO:0000256" key="1">
    <source>
        <dbReference type="ARBA" id="ARBA00001971"/>
    </source>
</evidence>